<gene>
    <name evidence="1" type="ORF">SAMN02910429_00663</name>
</gene>
<accession>A0A1H9QW15</accession>
<keyword evidence="2" id="KW-1185">Reference proteome</keyword>
<evidence type="ECO:0000313" key="2">
    <source>
        <dbReference type="Proteomes" id="UP000182471"/>
    </source>
</evidence>
<dbReference type="Proteomes" id="UP000182471">
    <property type="component" value="Unassembled WGS sequence"/>
</dbReference>
<organism evidence="1 2">
    <name type="scientific">Lachnobacterium bovis</name>
    <dbReference type="NCBI Taxonomy" id="140626"/>
    <lineage>
        <taxon>Bacteria</taxon>
        <taxon>Bacillati</taxon>
        <taxon>Bacillota</taxon>
        <taxon>Clostridia</taxon>
        <taxon>Lachnospirales</taxon>
        <taxon>Lachnospiraceae</taxon>
        <taxon>Lachnobacterium</taxon>
    </lineage>
</organism>
<name>A0A1H9QW15_9FIRM</name>
<reference evidence="2" key="1">
    <citation type="submission" date="2016-10" db="EMBL/GenBank/DDBJ databases">
        <authorList>
            <person name="Varghese N."/>
            <person name="Submissions S."/>
        </authorList>
    </citation>
    <scope>NUCLEOTIDE SEQUENCE [LARGE SCALE GENOMIC DNA]</scope>
    <source>
        <strain evidence="2">S1b</strain>
    </source>
</reference>
<protein>
    <submittedName>
        <fullName evidence="1">Uncharacterized protein</fullName>
    </submittedName>
</protein>
<sequence>MDINSFREVIKQREETNDEWTYGVEQCWKKEIEILTEDIPSTISFLKNDCTAEEYSWISEVIDDVVEKVPSRELIQCYKDIMIKFPEECAKYNIAGVIEICENFLKWEEENSKK</sequence>
<evidence type="ECO:0000313" key="1">
    <source>
        <dbReference type="EMBL" id="SER64791.1"/>
    </source>
</evidence>
<dbReference type="RefSeq" id="WP_074730409.1">
    <property type="nucleotide sequence ID" value="NZ_FOGW01000007.1"/>
</dbReference>
<proteinExistence type="predicted"/>
<dbReference type="EMBL" id="FOGW01000007">
    <property type="protein sequence ID" value="SER64791.1"/>
    <property type="molecule type" value="Genomic_DNA"/>
</dbReference>
<dbReference type="AlphaFoldDB" id="A0A1H9QW15"/>